<evidence type="ECO:0008006" key="3">
    <source>
        <dbReference type="Google" id="ProtNLM"/>
    </source>
</evidence>
<dbReference type="EMBL" id="CP020928">
    <property type="protein sequence ID" value="AWF95630.1"/>
    <property type="molecule type" value="Genomic_DNA"/>
</dbReference>
<gene>
    <name evidence="1" type="ORF">B6254_1225</name>
</gene>
<dbReference type="RefSeq" id="WP_108730462.1">
    <property type="nucleotide sequence ID" value="NZ_CP020928.1"/>
</dbReference>
<evidence type="ECO:0000313" key="1">
    <source>
        <dbReference type="EMBL" id="AWF95630.1"/>
    </source>
</evidence>
<sequence>MDFLELEERIDAQINAAGIKMIYEELEPYDPDIVFIREGKQPLIVINELSDTEIPVVARKAHELSHVLDGDGSARSYTFSIGFKNNAERIANRGMVWRLAKIIFEDIPLENRNYYDFMEWFHLPSSFESIVEEAVRHT</sequence>
<evidence type="ECO:0000313" key="2">
    <source>
        <dbReference type="Proteomes" id="UP000244870"/>
    </source>
</evidence>
<dbReference type="Proteomes" id="UP000244870">
    <property type="component" value="Chromosome"/>
</dbReference>
<accession>A0A2S1KRL3</accession>
<name>A0A2S1KRL3_9LACO</name>
<protein>
    <recommendedName>
        <fullName evidence="3">IrrE N-terminal-like domain-containing protein</fullName>
    </recommendedName>
</protein>
<reference evidence="1 2" key="1">
    <citation type="submission" date="2017-04" db="EMBL/GenBank/DDBJ databases">
        <title>Weissella cibaria strain m2 complete genome.</title>
        <authorList>
            <person name="Pan Q."/>
            <person name="Tan M."/>
            <person name="Yao F."/>
            <person name="Su S."/>
        </authorList>
    </citation>
    <scope>NUCLEOTIDE SEQUENCE [LARGE SCALE GENOMIC DNA]</scope>
    <source>
        <strain evidence="1 2">M2</strain>
    </source>
</reference>
<dbReference type="AlphaFoldDB" id="A0A2S1KRL3"/>
<proteinExistence type="predicted"/>
<organism evidence="1 2">
    <name type="scientific">Weissella cibaria</name>
    <dbReference type="NCBI Taxonomy" id="137591"/>
    <lineage>
        <taxon>Bacteria</taxon>
        <taxon>Bacillati</taxon>
        <taxon>Bacillota</taxon>
        <taxon>Bacilli</taxon>
        <taxon>Lactobacillales</taxon>
        <taxon>Lactobacillaceae</taxon>
        <taxon>Weissella</taxon>
    </lineage>
</organism>